<keyword evidence="2" id="KW-1185">Reference proteome</keyword>
<dbReference type="EMBL" id="SNXO01000043">
    <property type="protein sequence ID" value="TDP49838.1"/>
    <property type="molecule type" value="Genomic_DNA"/>
</dbReference>
<dbReference type="RefSeq" id="WP_133529158.1">
    <property type="nucleotide sequence ID" value="NZ_SNXO01000043.1"/>
</dbReference>
<evidence type="ECO:0008006" key="3">
    <source>
        <dbReference type="Google" id="ProtNLM"/>
    </source>
</evidence>
<reference evidence="1 2" key="1">
    <citation type="submission" date="2019-03" db="EMBL/GenBank/DDBJ databases">
        <title>Genomic Encyclopedia of Type Strains, Phase IV (KMG-IV): sequencing the most valuable type-strain genomes for metagenomic binning, comparative biology and taxonomic classification.</title>
        <authorList>
            <person name="Goeker M."/>
        </authorList>
    </citation>
    <scope>NUCLEOTIDE SEQUENCE [LARGE SCALE GENOMIC DNA]</scope>
    <source>
        <strain evidence="1 2">DSM 28287</strain>
    </source>
</reference>
<dbReference type="AlphaFoldDB" id="A0A4R6Q0R4"/>
<protein>
    <recommendedName>
        <fullName evidence="3">Transposase</fullName>
    </recommendedName>
</protein>
<sequence length="118" mass="13219">MDTQLAKQNVRMAQWAAIIKDRVSSGLTINEYCSERGLSRDAYYYWLSKIRKSAIDNNPTAFAELTPPKDEAKSITAETHVDFNAQVELDVAGVRIAINESTPRDLLKMVLEVVSDAE</sequence>
<proteinExistence type="predicted"/>
<evidence type="ECO:0000313" key="2">
    <source>
        <dbReference type="Proteomes" id="UP000295500"/>
    </source>
</evidence>
<evidence type="ECO:0000313" key="1">
    <source>
        <dbReference type="EMBL" id="TDP49838.1"/>
    </source>
</evidence>
<comment type="caution">
    <text evidence="1">The sequence shown here is derived from an EMBL/GenBank/DDBJ whole genome shotgun (WGS) entry which is preliminary data.</text>
</comment>
<dbReference type="NCBIfam" id="NF047593">
    <property type="entry name" value="IS66_ISAeme5_TnpA"/>
    <property type="match status" value="1"/>
</dbReference>
<dbReference type="Proteomes" id="UP000295500">
    <property type="component" value="Unassembled WGS sequence"/>
</dbReference>
<accession>A0A4R6Q0R4</accession>
<gene>
    <name evidence="1" type="ORF">EV211_1431</name>
</gene>
<dbReference type="OrthoDB" id="9808061at2"/>
<name>A0A4R6Q0R4_9FIRM</name>
<organism evidence="1 2">
    <name type="scientific">Aminicella lysinilytica</name>
    <dbReference type="NCBI Taxonomy" id="433323"/>
    <lineage>
        <taxon>Bacteria</taxon>
        <taxon>Bacillati</taxon>
        <taxon>Bacillota</taxon>
        <taxon>Clostridia</taxon>
        <taxon>Peptostreptococcales</taxon>
        <taxon>Anaerovoracaceae</taxon>
        <taxon>Aminicella</taxon>
    </lineage>
</organism>